<dbReference type="SUPFAM" id="SSF109604">
    <property type="entry name" value="HD-domain/PDEase-like"/>
    <property type="match status" value="1"/>
</dbReference>
<dbReference type="InterPro" id="IPR013976">
    <property type="entry name" value="HDOD"/>
</dbReference>
<dbReference type="PROSITE" id="PS51833">
    <property type="entry name" value="HDOD"/>
    <property type="match status" value="1"/>
</dbReference>
<organism evidence="2 3">
    <name type="scientific">Permianibacter aggregans</name>
    <dbReference type="NCBI Taxonomy" id="1510150"/>
    <lineage>
        <taxon>Bacteria</taxon>
        <taxon>Pseudomonadati</taxon>
        <taxon>Pseudomonadota</taxon>
        <taxon>Gammaproteobacteria</taxon>
        <taxon>Pseudomonadales</taxon>
        <taxon>Pseudomonadaceae</taxon>
        <taxon>Permianibacter</taxon>
    </lineage>
</organism>
<proteinExistence type="predicted"/>
<dbReference type="PANTHER" id="PTHR33525:SF3">
    <property type="entry name" value="RIBONUCLEASE Y"/>
    <property type="match status" value="1"/>
</dbReference>
<name>A0A4R6UXX9_9GAMM</name>
<accession>A0A4R6UXX9</accession>
<evidence type="ECO:0000313" key="2">
    <source>
        <dbReference type="EMBL" id="TDQ51156.1"/>
    </source>
</evidence>
<dbReference type="Gene3D" id="1.10.3210.10">
    <property type="entry name" value="Hypothetical protein af1432"/>
    <property type="match status" value="1"/>
</dbReference>
<comment type="caution">
    <text evidence="2">The sequence shown here is derived from an EMBL/GenBank/DDBJ whole genome shotgun (WGS) entry which is preliminary data.</text>
</comment>
<feature type="domain" description="HDOD" evidence="1">
    <location>
        <begin position="150"/>
        <end position="337"/>
    </location>
</feature>
<dbReference type="SUPFAM" id="SSF51206">
    <property type="entry name" value="cAMP-binding domain-like"/>
    <property type="match status" value="1"/>
</dbReference>
<sequence>MPLPEPEVFSHFLPFRRLSPVEHCLLSRRVRIEQYRRGAELAAIGDTDGDEIFLLSGALTLVAQDGGRRRVDTGTASALGAISQLRPRQFRVVADSLVEVLLVPLDVMHWLNQQATNQFSVAELELDENDDDDRLFAAMLTDLPQFRVNLPVTRAGAAAIRGIVNQTNQGLAQLAQAAMIEPSVAVRLIGAANHPLSAPGRNKQSCFEAAAHLGVETTRRLLTVFTSSEFVPDRYSTIHARFAEAVRRSRECAYLCAQLAELTGTLVAANAYLAGLLHAVGEIAALAYAEPWHELCLDKQRLEACLNRLRPTMGATILREYGFNSDAVLAASSATDWAREIEDGLDYADLVILSLLHSAIGTEHARKVPPMHTIPAFARVTHGELSPSKSLAMIRTARALADKARPPDWQFSVA</sequence>
<dbReference type="InterPro" id="IPR014710">
    <property type="entry name" value="RmlC-like_jellyroll"/>
</dbReference>
<dbReference type="EMBL" id="SNYM01000001">
    <property type="protein sequence ID" value="TDQ51156.1"/>
    <property type="molecule type" value="Genomic_DNA"/>
</dbReference>
<keyword evidence="3" id="KW-1185">Reference proteome</keyword>
<dbReference type="AlphaFoldDB" id="A0A4R6UXX9"/>
<dbReference type="PANTHER" id="PTHR33525">
    <property type="match status" value="1"/>
</dbReference>
<dbReference type="RefSeq" id="WP_157591444.1">
    <property type="nucleotide sequence ID" value="NZ_CP037953.1"/>
</dbReference>
<protein>
    <submittedName>
        <fullName evidence="2">HD-like signal output (HDOD) protein</fullName>
    </submittedName>
</protein>
<evidence type="ECO:0000313" key="3">
    <source>
        <dbReference type="Proteomes" id="UP000295375"/>
    </source>
</evidence>
<dbReference type="Pfam" id="PF08668">
    <property type="entry name" value="HDOD"/>
    <property type="match status" value="1"/>
</dbReference>
<dbReference type="Gene3D" id="2.60.120.10">
    <property type="entry name" value="Jelly Rolls"/>
    <property type="match status" value="1"/>
</dbReference>
<reference evidence="2 3" key="1">
    <citation type="submission" date="2019-03" db="EMBL/GenBank/DDBJ databases">
        <title>Genomic Encyclopedia of Type Strains, Phase IV (KMG-IV): sequencing the most valuable type-strain genomes for metagenomic binning, comparative biology and taxonomic classification.</title>
        <authorList>
            <person name="Goeker M."/>
        </authorList>
    </citation>
    <scope>NUCLEOTIDE SEQUENCE [LARGE SCALE GENOMIC DNA]</scope>
    <source>
        <strain evidence="2 3">DSM 103792</strain>
    </source>
</reference>
<dbReference type="Proteomes" id="UP000295375">
    <property type="component" value="Unassembled WGS sequence"/>
</dbReference>
<evidence type="ECO:0000259" key="1">
    <source>
        <dbReference type="PROSITE" id="PS51833"/>
    </source>
</evidence>
<gene>
    <name evidence="2" type="ORF">EV696_101126</name>
</gene>
<dbReference type="InterPro" id="IPR018490">
    <property type="entry name" value="cNMP-bd_dom_sf"/>
</dbReference>
<dbReference type="InterPro" id="IPR052340">
    <property type="entry name" value="RNase_Y/CdgJ"/>
</dbReference>